<feature type="region of interest" description="Disordered" evidence="8">
    <location>
        <begin position="1462"/>
        <end position="1495"/>
    </location>
</feature>
<dbReference type="InterPro" id="IPR018201">
    <property type="entry name" value="Ketoacyl_synth_AS"/>
</dbReference>
<dbReference type="GO" id="GO:0006633">
    <property type="term" value="P:fatty acid biosynthetic process"/>
    <property type="evidence" value="ECO:0007669"/>
    <property type="project" value="InterPro"/>
</dbReference>
<dbReference type="CDD" id="cd08952">
    <property type="entry name" value="KR_1_SDR_x"/>
    <property type="match status" value="1"/>
</dbReference>
<evidence type="ECO:0000256" key="8">
    <source>
        <dbReference type="SAM" id="MobiDB-lite"/>
    </source>
</evidence>
<dbReference type="SUPFAM" id="SSF53901">
    <property type="entry name" value="Thiolase-like"/>
    <property type="match status" value="1"/>
</dbReference>
<keyword evidence="12" id="KW-1185">Reference proteome</keyword>
<evidence type="ECO:0000259" key="10">
    <source>
        <dbReference type="PROSITE" id="PS52004"/>
    </source>
</evidence>
<dbReference type="GO" id="GO:0004312">
    <property type="term" value="F:fatty acid synthase activity"/>
    <property type="evidence" value="ECO:0007669"/>
    <property type="project" value="TreeGrafter"/>
</dbReference>
<evidence type="ECO:0000313" key="12">
    <source>
        <dbReference type="Proteomes" id="UP000308697"/>
    </source>
</evidence>
<evidence type="ECO:0000313" key="11">
    <source>
        <dbReference type="EMBL" id="TJZ58790.1"/>
    </source>
</evidence>
<keyword evidence="5" id="KW-0045">Antibiotic biosynthesis</keyword>
<dbReference type="Gene3D" id="3.40.50.720">
    <property type="entry name" value="NAD(P)-binding Rossmann-like Domain"/>
    <property type="match status" value="1"/>
</dbReference>
<dbReference type="PROSITE" id="PS00012">
    <property type="entry name" value="PHOSPHOPANTETHEINE"/>
    <property type="match status" value="1"/>
</dbReference>
<dbReference type="FunFam" id="3.40.366.10:FF:000002">
    <property type="entry name" value="Probable polyketide synthase 2"/>
    <property type="match status" value="1"/>
</dbReference>
<dbReference type="InterPro" id="IPR016036">
    <property type="entry name" value="Malonyl_transacylase_ACP-bd"/>
</dbReference>
<keyword evidence="7" id="KW-0012">Acyltransferase</keyword>
<dbReference type="PROSITE" id="PS00606">
    <property type="entry name" value="KS3_1"/>
    <property type="match status" value="1"/>
</dbReference>
<dbReference type="Gene3D" id="3.40.366.10">
    <property type="entry name" value="Malonyl-Coenzyme A Acyl Carrier Protein, domain 2"/>
    <property type="match status" value="1"/>
</dbReference>
<protein>
    <submittedName>
        <fullName evidence="11">SDR family NAD(P)-dependent oxidoreductase</fullName>
    </submittedName>
</protein>
<comment type="cofactor">
    <cofactor evidence="1">
        <name>pantetheine 4'-phosphate</name>
        <dbReference type="ChEBI" id="CHEBI:47942"/>
    </cofactor>
</comment>
<feature type="domain" description="Carrier" evidence="9">
    <location>
        <begin position="1507"/>
        <end position="1582"/>
    </location>
</feature>
<dbReference type="OrthoDB" id="9778690at2"/>
<reference evidence="11 12" key="1">
    <citation type="submission" date="2019-04" db="EMBL/GenBank/DDBJ databases">
        <title>Streptomyces piniterrae sp. nov., a heliquinomycin-producing actinomycete isolated from rhizosphere soil of Pinus yunnanensis.</title>
        <authorList>
            <person name="Zhuang X."/>
            <person name="Zhao J."/>
        </authorList>
    </citation>
    <scope>NUCLEOTIDE SEQUENCE [LARGE SCALE GENOMIC DNA]</scope>
    <source>
        <strain evidence="12">jys28</strain>
    </source>
</reference>
<dbReference type="PROSITE" id="PS50075">
    <property type="entry name" value="CARRIER"/>
    <property type="match status" value="1"/>
</dbReference>
<dbReference type="InterPro" id="IPR050091">
    <property type="entry name" value="PKS_NRPS_Biosynth_Enz"/>
</dbReference>
<dbReference type="Pfam" id="PF00550">
    <property type="entry name" value="PP-binding"/>
    <property type="match status" value="1"/>
</dbReference>
<dbReference type="InterPro" id="IPR009081">
    <property type="entry name" value="PP-bd_ACP"/>
</dbReference>
<keyword evidence="4" id="KW-0808">Transferase</keyword>
<dbReference type="NCBIfam" id="NF045894">
    <property type="entry name" value="PKS_plus_SDR"/>
    <property type="match status" value="1"/>
</dbReference>
<dbReference type="GO" id="GO:0033068">
    <property type="term" value="P:macrolide biosynthetic process"/>
    <property type="evidence" value="ECO:0007669"/>
    <property type="project" value="UniProtKB-ARBA"/>
</dbReference>
<evidence type="ECO:0000256" key="4">
    <source>
        <dbReference type="ARBA" id="ARBA00022679"/>
    </source>
</evidence>
<dbReference type="InterPro" id="IPR036736">
    <property type="entry name" value="ACP-like_sf"/>
</dbReference>
<dbReference type="PROSITE" id="PS52004">
    <property type="entry name" value="KS3_2"/>
    <property type="match status" value="1"/>
</dbReference>
<dbReference type="SMART" id="SM01294">
    <property type="entry name" value="PKS_PP_betabranch"/>
    <property type="match status" value="1"/>
</dbReference>
<dbReference type="PANTHER" id="PTHR43775:SF51">
    <property type="entry name" value="INACTIVE PHENOLPHTHIOCEROL SYNTHESIS POLYKETIDE SYNTHASE TYPE I PKS1-RELATED"/>
    <property type="match status" value="1"/>
</dbReference>
<dbReference type="SMART" id="SM00827">
    <property type="entry name" value="PKS_AT"/>
    <property type="match status" value="1"/>
</dbReference>
<dbReference type="InterPro" id="IPR014031">
    <property type="entry name" value="Ketoacyl_synth_C"/>
</dbReference>
<dbReference type="InterPro" id="IPR032821">
    <property type="entry name" value="PKS_assoc"/>
</dbReference>
<dbReference type="Pfam" id="PF16197">
    <property type="entry name" value="KAsynt_C_assoc"/>
    <property type="match status" value="1"/>
</dbReference>
<dbReference type="PANTHER" id="PTHR43775">
    <property type="entry name" value="FATTY ACID SYNTHASE"/>
    <property type="match status" value="1"/>
</dbReference>
<dbReference type="CDD" id="cd00833">
    <property type="entry name" value="PKS"/>
    <property type="match status" value="1"/>
</dbReference>
<evidence type="ECO:0000256" key="6">
    <source>
        <dbReference type="ARBA" id="ARBA00023268"/>
    </source>
</evidence>
<dbReference type="InterPro" id="IPR016039">
    <property type="entry name" value="Thiolase-like"/>
</dbReference>
<gene>
    <name evidence="11" type="ORF">FCH28_01065</name>
</gene>
<dbReference type="SMART" id="SM00825">
    <property type="entry name" value="PKS_KS"/>
    <property type="match status" value="1"/>
</dbReference>
<dbReference type="Pfam" id="PF08659">
    <property type="entry name" value="KR"/>
    <property type="match status" value="1"/>
</dbReference>
<proteinExistence type="predicted"/>
<name>A0A4U0NW15_9ACTN</name>
<dbReference type="EMBL" id="SUMB01000001">
    <property type="protein sequence ID" value="TJZ58790.1"/>
    <property type="molecule type" value="Genomic_DNA"/>
</dbReference>
<evidence type="ECO:0000256" key="3">
    <source>
        <dbReference type="ARBA" id="ARBA00022553"/>
    </source>
</evidence>
<dbReference type="InterPro" id="IPR057326">
    <property type="entry name" value="KR_dom"/>
</dbReference>
<dbReference type="SUPFAM" id="SSF55048">
    <property type="entry name" value="Probable ACP-binding domain of malonyl-CoA ACP transacylase"/>
    <property type="match status" value="1"/>
</dbReference>
<dbReference type="Pfam" id="PF02801">
    <property type="entry name" value="Ketoacyl-synt_C"/>
    <property type="match status" value="1"/>
</dbReference>
<dbReference type="SUPFAM" id="SSF51735">
    <property type="entry name" value="NAD(P)-binding Rossmann-fold domains"/>
    <property type="match status" value="2"/>
</dbReference>
<dbReference type="InterPro" id="IPR014030">
    <property type="entry name" value="Ketoacyl_synth_N"/>
</dbReference>
<sequence length="1662" mass="175122">MVMTGEGRSDQLVTALRKVTRDLRDTRRRLQAEEDRNGEPIAIVGMSCRFPGHVDSPEALWELVSSGRVASGSFPVDRGWDLDALFNETADGKVASYVREGGFLYDAGWFDASFFGISPREAVTIDPQQRLLLEVAWEALERARISPHALRGSDVGVFAGAMNQDYAVRLHESIEDFEGFLTTGNTGSVVSGRLSYTLGLVGPAVTVDTACSSSLVTMHLAARALRSRECSLALAGGVTVMSMPTTFTEFCRQRNLAPDGRAKSFAAAADGTAWAEGVGMLVLERLSDAERNGHPVLALIRGSAVNQDGASNGLSAPNGPSQERVIWQALRDARLTADEVDAVEGHATGTRLGDPIEAQALLATYGQGRPADRPLWLGSLKSNIGHAQAAAGVGGVIKMVMALRHGVLPQTLHVDAPTPEVDWSAGEVRLLTERRDWPRAGRPRRAGVSSFGVSGTNAHLVLEEAPEAPRNDAAADHTDTGGGTTLPWVLSARTAAAVREQARRLHSHLTEHPELVPAQVAGSLVTTRSTFDQRAVVIGTDRAELLAGLDSVVQGVPDARTVTGSAVGGREVVFVFPGQGGQWAGMARELMEQFPVFAETLHSCADALADHVDWSLLDVLHEAEGAPGLDRVDVIQPVLFSVTVALADLWRSLGIEPSAVVGSSLGEIAAAYTAGTLSLADATKVAVLRSRALLELSGRSGMVSVPLGRAQVEELIAAWPDRLFVSGVNSPSITVVSGDNEAVDELLAVCAERGVRARRVATDCASHYPAVEALEERLLTDLADLAPTPARIAFLSTVSGESAETETVPDAAYWYRNTRRPVEFEPVIRRLAATGSKVYIEISPHPVLQVALSEIVEGESREAAVLSTLRRNTSDRRAFLTSLAKAYVSGVTVDWAALPDLAGAPHVDLPTYAFQRERYWPRPAAASNGGRGPGAGAPATVGRGAVDAHFWEAVENGDLGSLGPDVGFDDQTPLKDVLPELASWRREGLEHARVDGWRYVEQWRPLDVPATRPHGRWLLVHPGGTDSDATTEWVRDSLLEAGCSVVDLLVDTTDTEAAAVTESLKQACAGGGPEPVGVVSLLAFDGRHDTACPSVPRGTAATLALVRALGAAGITAPLWCLTRGAVTTGTGDRPGAVEQAQIWGLGRVVALEHPDRWGGLVDLPSTLDPHVRTQLCAALGSAHTDEDQLALRPVGILGRRLVPDGADRPAARTAPWRPAGTVLITGGTGALGAHVARWAAAQGAGHVLLTGRRGADAPGVAELRADLEASGAAVTVAACDVADRQAVQELLDGIPDRHPLTAVFHAAGVLDDGMTADLDTERLETVLAPKTEGARLLDELTRGTELSAFVLFSGFAATVGSSGQAGYAAANAHLDALAQRRRADGLPATSIAWGPWTGGGLVDEGTEERLLRRGLTAMEPRLAVLGLSALLSDGPEGPANLALVDVDWRRFLPSFTASRPSPLLRELHQPSHADPGATDGHDGAPGGGAGPTLAERLPGLTEAERDRLLLTTVRAQVALTLGYPGPDAVSPRQQFKELGIDSLTALELRNGLRAVAGVALPATLVFDHPTPEAVAVHLGRTILGDGAHTSSSLFTEIDRLGSALGSADLDEAERNLVATRLRSLASRWEVGPSSGAGDVAQTLADADQAEVLAFIDRELGIS</sequence>
<evidence type="ECO:0000256" key="5">
    <source>
        <dbReference type="ARBA" id="ARBA00023194"/>
    </source>
</evidence>
<dbReference type="InterPro" id="IPR036291">
    <property type="entry name" value="NAD(P)-bd_dom_sf"/>
</dbReference>
<dbReference type="InterPro" id="IPR016035">
    <property type="entry name" value="Acyl_Trfase/lysoPLipase"/>
</dbReference>
<evidence type="ECO:0000256" key="2">
    <source>
        <dbReference type="ARBA" id="ARBA00022450"/>
    </source>
</evidence>
<dbReference type="InterPro" id="IPR013968">
    <property type="entry name" value="PKS_KR"/>
</dbReference>
<keyword evidence="2" id="KW-0596">Phosphopantetheine</keyword>
<evidence type="ECO:0000256" key="1">
    <source>
        <dbReference type="ARBA" id="ARBA00001957"/>
    </source>
</evidence>
<dbReference type="InterPro" id="IPR014043">
    <property type="entry name" value="Acyl_transferase_dom"/>
</dbReference>
<dbReference type="Pfam" id="PF18369">
    <property type="entry name" value="PKS_DE"/>
    <property type="match status" value="1"/>
</dbReference>
<feature type="domain" description="Ketosynthase family 3 (KS3)" evidence="10">
    <location>
        <begin position="38"/>
        <end position="464"/>
    </location>
</feature>
<dbReference type="SUPFAM" id="SSF52151">
    <property type="entry name" value="FabD/lysophospholipase-like"/>
    <property type="match status" value="1"/>
</dbReference>
<dbReference type="SMART" id="SM00823">
    <property type="entry name" value="PKS_PP"/>
    <property type="match status" value="1"/>
</dbReference>
<dbReference type="SUPFAM" id="SSF47336">
    <property type="entry name" value="ACP-like"/>
    <property type="match status" value="1"/>
</dbReference>
<dbReference type="InterPro" id="IPR020841">
    <property type="entry name" value="PKS_Beta-ketoAc_synthase_dom"/>
</dbReference>
<dbReference type="InterPro" id="IPR041618">
    <property type="entry name" value="PKS_DE"/>
</dbReference>
<dbReference type="Proteomes" id="UP000308697">
    <property type="component" value="Unassembled WGS sequence"/>
</dbReference>
<dbReference type="Gene3D" id="3.30.70.3290">
    <property type="match status" value="1"/>
</dbReference>
<comment type="caution">
    <text evidence="11">The sequence shown here is derived from an EMBL/GenBank/DDBJ whole genome shotgun (WGS) entry which is preliminary data.</text>
</comment>
<dbReference type="GO" id="GO:0004315">
    <property type="term" value="F:3-oxoacyl-[acyl-carrier-protein] synthase activity"/>
    <property type="evidence" value="ECO:0007669"/>
    <property type="project" value="InterPro"/>
</dbReference>
<keyword evidence="3" id="KW-0597">Phosphoprotein</keyword>
<organism evidence="11 12">
    <name type="scientific">Streptomyces piniterrae</name>
    <dbReference type="NCBI Taxonomy" id="2571125"/>
    <lineage>
        <taxon>Bacteria</taxon>
        <taxon>Bacillati</taxon>
        <taxon>Actinomycetota</taxon>
        <taxon>Actinomycetes</taxon>
        <taxon>Kitasatosporales</taxon>
        <taxon>Streptomycetaceae</taxon>
        <taxon>Streptomyces</taxon>
    </lineage>
</organism>
<dbReference type="Gene3D" id="1.10.1200.10">
    <property type="entry name" value="ACP-like"/>
    <property type="match status" value="1"/>
</dbReference>
<dbReference type="Gene3D" id="6.10.140.1830">
    <property type="match status" value="1"/>
</dbReference>
<dbReference type="InterPro" id="IPR015083">
    <property type="entry name" value="NorB/c/GfsB-D-like_docking"/>
</dbReference>
<evidence type="ECO:0000256" key="7">
    <source>
        <dbReference type="ARBA" id="ARBA00023315"/>
    </source>
</evidence>
<dbReference type="InterPro" id="IPR006162">
    <property type="entry name" value="Ppantetheine_attach_site"/>
</dbReference>
<keyword evidence="6" id="KW-0511">Multifunctional enzyme</keyword>
<dbReference type="InterPro" id="IPR020806">
    <property type="entry name" value="PKS_PP-bd"/>
</dbReference>
<dbReference type="FunFam" id="3.40.47.10:FF:000019">
    <property type="entry name" value="Polyketide synthase type I"/>
    <property type="match status" value="1"/>
</dbReference>
<dbReference type="Gene3D" id="3.40.47.10">
    <property type="match status" value="1"/>
</dbReference>
<dbReference type="FunFam" id="1.10.1200.10:FF:000007">
    <property type="entry name" value="Probable polyketide synthase pks17"/>
    <property type="match status" value="1"/>
</dbReference>
<dbReference type="GO" id="GO:0031177">
    <property type="term" value="F:phosphopantetheine binding"/>
    <property type="evidence" value="ECO:0007669"/>
    <property type="project" value="InterPro"/>
</dbReference>
<dbReference type="Pfam" id="PF00698">
    <property type="entry name" value="Acyl_transf_1"/>
    <property type="match status" value="1"/>
</dbReference>
<evidence type="ECO:0000259" key="9">
    <source>
        <dbReference type="PROSITE" id="PS50075"/>
    </source>
</evidence>
<accession>A0A4U0NW15</accession>
<dbReference type="SMART" id="SM00822">
    <property type="entry name" value="PKS_KR"/>
    <property type="match status" value="1"/>
</dbReference>
<dbReference type="Pfam" id="PF08990">
    <property type="entry name" value="Docking"/>
    <property type="match status" value="1"/>
</dbReference>
<dbReference type="InterPro" id="IPR001227">
    <property type="entry name" value="Ac_transferase_dom_sf"/>
</dbReference>
<dbReference type="Pfam" id="PF00109">
    <property type="entry name" value="ketoacyl-synt"/>
    <property type="match status" value="1"/>
</dbReference>